<evidence type="ECO:0000313" key="2">
    <source>
        <dbReference type="Proteomes" id="UP000092164"/>
    </source>
</evidence>
<evidence type="ECO:0000313" key="1">
    <source>
        <dbReference type="EMBL" id="OBR38156.1"/>
    </source>
</evidence>
<dbReference type="AlphaFoldDB" id="A0A1B7Z655"/>
<dbReference type="GO" id="GO:0004519">
    <property type="term" value="F:endonuclease activity"/>
    <property type="evidence" value="ECO:0007669"/>
    <property type="project" value="UniProtKB-KW"/>
</dbReference>
<accession>A0A1B7Z655</accession>
<dbReference type="Proteomes" id="UP000092164">
    <property type="component" value="Unassembled WGS sequence"/>
</dbReference>
<dbReference type="RefSeq" id="WP_068485135.1">
    <property type="nucleotide sequence ID" value="NZ_CP018760.1"/>
</dbReference>
<keyword evidence="2" id="KW-1185">Reference proteome</keyword>
<dbReference type="InterPro" id="IPR018573">
    <property type="entry name" value="Restrct_endonuc_II_AlwI"/>
</dbReference>
<proteinExistence type="predicted"/>
<gene>
    <name evidence="1" type="ORF">A9200_18090</name>
</gene>
<comment type="caution">
    <text evidence="1">The sequence shown here is derived from an EMBL/GenBank/DDBJ whole genome shotgun (WGS) entry which is preliminary data.</text>
</comment>
<dbReference type="Gene3D" id="3.40.91.50">
    <property type="match status" value="1"/>
</dbReference>
<sequence length="510" mass="59827">MARYKQITFDSAVRNPERYIGILECIKEFEGLVLNDVNLLKIVSKLYLEGIVSSDKITIEDNTTIEDIQDLVIEVNGSKKAIGGFPAGYASRFHHYTWLPKELGFVYARYDEPFLFSQIGRMFVDKELAEQEAFSVQAMKYNSKSPFRKNDNDFNFFKFIIGVLLKKSRISYEQFIVATFSRNGDVEEFIKITEENSFNSPDEAYDFLEANGYNVTKFDTVTKTYPDVLRRVLIISGFISIRYIGKRMIELNENKREYVNELLSVDFHLSEEQKKNPKEYFDALNSKNDEYLEIVYKYRDEDRIDGNLYLNKIFSIIDEYNIDEEIIIESINKIGSRSSVIDEFMEIPDPLKLEFYVSILIAIKYGKEFAIRPNYKADHIGKPYSHAPGNKGDIEIFSNDIYWLIEVTLIRNKTQQLNHETANVIRHLYSNEEFDDRLIKYLSFIAPTIHQDVREFFDYSIVKSKSSDYDVNIKPYTLPEFIEVTQVNENFEDMTNYTKDVFESFRNNLN</sequence>
<keyword evidence="1" id="KW-0378">Hydrolase</keyword>
<keyword evidence="1" id="KW-0255">Endonuclease</keyword>
<dbReference type="KEGG" id="mart:BTR34_16150"/>
<organism evidence="1 2">
    <name type="scientific">Maribacter hydrothermalis</name>
    <dbReference type="NCBI Taxonomy" id="1836467"/>
    <lineage>
        <taxon>Bacteria</taxon>
        <taxon>Pseudomonadati</taxon>
        <taxon>Bacteroidota</taxon>
        <taxon>Flavobacteriia</taxon>
        <taxon>Flavobacteriales</taxon>
        <taxon>Flavobacteriaceae</taxon>
        <taxon>Maribacter</taxon>
    </lineage>
</organism>
<protein>
    <submittedName>
        <fullName evidence="1">Restriction endonuclease</fullName>
    </submittedName>
</protein>
<dbReference type="OrthoDB" id="5314016at2"/>
<dbReference type="EMBL" id="LZFP01000018">
    <property type="protein sequence ID" value="OBR38156.1"/>
    <property type="molecule type" value="Genomic_DNA"/>
</dbReference>
<name>A0A1B7Z655_9FLAO</name>
<keyword evidence="1" id="KW-0540">Nuclease</keyword>
<dbReference type="Pfam" id="PF09491">
    <property type="entry name" value="RE_AlwI"/>
    <property type="match status" value="1"/>
</dbReference>
<dbReference type="STRING" id="1836467.BTR34_16150"/>
<reference evidence="2" key="1">
    <citation type="submission" date="2016-06" db="EMBL/GenBank/DDBJ databases">
        <authorList>
            <person name="Zhan P."/>
        </authorList>
    </citation>
    <scope>NUCLEOTIDE SEQUENCE [LARGE SCALE GENOMIC DNA]</scope>
    <source>
        <strain evidence="2">T28</strain>
    </source>
</reference>